<comment type="caution">
    <text evidence="1">The sequence shown here is derived from an EMBL/GenBank/DDBJ whole genome shotgun (WGS) entry which is preliminary data.</text>
</comment>
<sequence>MTDYNSASLPLRFKSLDLSDGKSLMRGSFTITLQVSFEYEQCCNVANSLPTFHTSLGTSHPVQGSGELAAVDSIKRLFEDQFIVALRERWYSGWWNKVELPLSMQPPLSDSGYFFPNPLPSTLPSRSSFIIPSPDSALSLRSSALQSNAWDAETENGAWSPSNTINLYPSSCASSPESNRSSLHTLSDTSLSPMLRASSDVWHGADYGWTAHADPVHPLLSENITYRSTKARQGAPRVTAPHLASPQTRSRTPTDTPLYPALPADLVTPVTLLQCTPLVSTASTDTQTPSLLSVATSPRQLKKGAAGTTRTAQPLPTKTCTANVPTRTLVESTPAVDTNTNFSRLVFPNAQPASPSPAHSRIAPHTPLPAEIRKVRSQGHRKPNTTPGLPQARQAPLVPRQRGREQPPVQIQTAMHAHEGNVSVTNHIYLMTSNLPEGRDNISYDAHSLSEIRYLLLDLPLHAMTWDEIHRCINGHYQRWRWTAILIKCGIPEHRVPALLSVMETISQAQSNRALHLRIANVNSTKSRI</sequence>
<protein>
    <submittedName>
        <fullName evidence="1">Uncharacterized protein</fullName>
    </submittedName>
</protein>
<gene>
    <name evidence="1" type="ORF">BV22DRAFT_1135232</name>
</gene>
<keyword evidence="2" id="KW-1185">Reference proteome</keyword>
<name>A0ACB8AYJ2_9AGAM</name>
<proteinExistence type="predicted"/>
<accession>A0ACB8AYJ2</accession>
<dbReference type="Proteomes" id="UP000790709">
    <property type="component" value="Unassembled WGS sequence"/>
</dbReference>
<reference evidence="1" key="1">
    <citation type="journal article" date="2021" name="New Phytol.">
        <title>Evolutionary innovations through gain and loss of genes in the ectomycorrhizal Boletales.</title>
        <authorList>
            <person name="Wu G."/>
            <person name="Miyauchi S."/>
            <person name="Morin E."/>
            <person name="Kuo A."/>
            <person name="Drula E."/>
            <person name="Varga T."/>
            <person name="Kohler A."/>
            <person name="Feng B."/>
            <person name="Cao Y."/>
            <person name="Lipzen A."/>
            <person name="Daum C."/>
            <person name="Hundley H."/>
            <person name="Pangilinan J."/>
            <person name="Johnson J."/>
            <person name="Barry K."/>
            <person name="LaButti K."/>
            <person name="Ng V."/>
            <person name="Ahrendt S."/>
            <person name="Min B."/>
            <person name="Choi I.G."/>
            <person name="Park H."/>
            <person name="Plett J.M."/>
            <person name="Magnuson J."/>
            <person name="Spatafora J.W."/>
            <person name="Nagy L.G."/>
            <person name="Henrissat B."/>
            <person name="Grigoriev I.V."/>
            <person name="Yang Z.L."/>
            <person name="Xu J."/>
            <person name="Martin F.M."/>
        </authorList>
    </citation>
    <scope>NUCLEOTIDE SEQUENCE</scope>
    <source>
        <strain evidence="1">KUC20120723A-06</strain>
    </source>
</reference>
<evidence type="ECO:0000313" key="2">
    <source>
        <dbReference type="Proteomes" id="UP000790709"/>
    </source>
</evidence>
<dbReference type="EMBL" id="MU266979">
    <property type="protein sequence ID" value="KAH7917653.1"/>
    <property type="molecule type" value="Genomic_DNA"/>
</dbReference>
<evidence type="ECO:0000313" key="1">
    <source>
        <dbReference type="EMBL" id="KAH7917653.1"/>
    </source>
</evidence>
<organism evidence="1 2">
    <name type="scientific">Leucogyrophana mollusca</name>
    <dbReference type="NCBI Taxonomy" id="85980"/>
    <lineage>
        <taxon>Eukaryota</taxon>
        <taxon>Fungi</taxon>
        <taxon>Dikarya</taxon>
        <taxon>Basidiomycota</taxon>
        <taxon>Agaricomycotina</taxon>
        <taxon>Agaricomycetes</taxon>
        <taxon>Agaricomycetidae</taxon>
        <taxon>Boletales</taxon>
        <taxon>Boletales incertae sedis</taxon>
        <taxon>Leucogyrophana</taxon>
    </lineage>
</organism>